<dbReference type="AlphaFoldDB" id="A0A0U5CG37"/>
<evidence type="ECO:0000256" key="1">
    <source>
        <dbReference type="ARBA" id="ARBA00022801"/>
    </source>
</evidence>
<dbReference type="GO" id="GO:0006281">
    <property type="term" value="P:DNA repair"/>
    <property type="evidence" value="ECO:0007669"/>
    <property type="project" value="TreeGrafter"/>
</dbReference>
<dbReference type="OrthoDB" id="9814088at2"/>
<dbReference type="SUPFAM" id="SSF52540">
    <property type="entry name" value="P-loop containing nucleoside triphosphate hydrolases"/>
    <property type="match status" value="2"/>
</dbReference>
<name>A0A0U5CG37_9MICO</name>
<dbReference type="InterPro" id="IPR049730">
    <property type="entry name" value="SNF2/RAD54-like_C"/>
</dbReference>
<dbReference type="InterPro" id="IPR014001">
    <property type="entry name" value="Helicase_ATP-bd"/>
</dbReference>
<evidence type="ECO:0000259" key="3">
    <source>
        <dbReference type="PROSITE" id="PS51194"/>
    </source>
</evidence>
<evidence type="ECO:0000313" key="4">
    <source>
        <dbReference type="EMBL" id="BAU32482.1"/>
    </source>
</evidence>
<sequence length="583" mass="64794">MTRTYGTYTLGHTEATAMTPGRPTWYLTLEPDVRMRARRIFGRIGHTRTEQVTMTHTPEVCTDLTWFMDRYPLTPERPDDAAALAEGAAQHARAREAVEQLRSGGPVTLQLEHEPAKTPREYQLAAVQLLRATRRLILTDEVGLGKTFTGLLAVNHADARPALVVPPTHLPPRWVTELQEAFPTFTYDVAKKTAFPPKYAVEDLPDVLIVPYSKLEGWAYHLAGRIRTVIFDEVQDLRRGTVTVKGAAAARLTQTAEYVLGLTATPVHNYGGEIWNLYDILAPDALGTREEFTREWVSTFVSQNAVVADPAALGAHLREHGLMLGRTRKDVGRSLPKTVKVPMVVDSDHKALADVAESVRRLAERILSDDATNQEKWQAGGEIDWQLRRATGVDKAPHVADVVRMLLDSEERVVLFGWHRDVYDIWLDRLKDFNPRLYTGSETPKQKQAAIDAFSEPLDDDRDDQCRILIMSLRSGAGVDGLQKVARVAVFGELDWSPQVHEQAIGRLRRDGMGDDPPVAYFLHSTEGSDPALLEVLQVKRQQAEPIVSPDGKLLGNATIDTGRARRLAESILGPVTSRSAAA</sequence>
<dbReference type="PROSITE" id="PS51194">
    <property type="entry name" value="HELICASE_CTER"/>
    <property type="match status" value="1"/>
</dbReference>
<dbReference type="PANTHER" id="PTHR45766:SF6">
    <property type="entry name" value="SWI_SNF-RELATED MATRIX-ASSOCIATED ACTIN-DEPENDENT REGULATOR OF CHROMATIN SUBFAMILY A-LIKE PROTEIN 1"/>
    <property type="match status" value="1"/>
</dbReference>
<dbReference type="RefSeq" id="WP_096421697.1">
    <property type="nucleotide sequence ID" value="NZ_AP017315.1"/>
</dbReference>
<dbReference type="Proteomes" id="UP000218965">
    <property type="component" value="Chromosome"/>
</dbReference>
<evidence type="ECO:0000313" key="5">
    <source>
        <dbReference type="Proteomes" id="UP000218965"/>
    </source>
</evidence>
<organism evidence="4 5">
    <name type="scientific">Microcella alkaliphila</name>
    <dbReference type="NCBI Taxonomy" id="279828"/>
    <lineage>
        <taxon>Bacteria</taxon>
        <taxon>Bacillati</taxon>
        <taxon>Actinomycetota</taxon>
        <taxon>Actinomycetes</taxon>
        <taxon>Micrococcales</taxon>
        <taxon>Microbacteriaceae</taxon>
        <taxon>Microcella</taxon>
    </lineage>
</organism>
<protein>
    <submittedName>
        <fullName evidence="4">Uncharacterized protein</fullName>
    </submittedName>
</protein>
<feature type="domain" description="Helicase ATP-binding" evidence="2">
    <location>
        <begin position="127"/>
        <end position="284"/>
    </location>
</feature>
<accession>A0A0U5CG37</accession>
<dbReference type="InterPro" id="IPR000330">
    <property type="entry name" value="SNF2_N"/>
</dbReference>
<dbReference type="CDD" id="cd18793">
    <property type="entry name" value="SF2_C_SNF"/>
    <property type="match status" value="1"/>
</dbReference>
<proteinExistence type="predicted"/>
<reference evidence="5" key="1">
    <citation type="submission" date="2015-12" db="EMBL/GenBank/DDBJ databases">
        <authorList>
            <person name="Shamseldin A."/>
            <person name="Moawad H."/>
            <person name="Abd El-Rahim W.M."/>
            <person name="Sadowsky M.J."/>
        </authorList>
    </citation>
    <scope>NUCLEOTIDE SEQUENCE [LARGE SCALE GENOMIC DNA]</scope>
    <source>
        <strain evidence="5">JAM AC0309</strain>
    </source>
</reference>
<dbReference type="InterPro" id="IPR038718">
    <property type="entry name" value="SNF2-like_sf"/>
</dbReference>
<dbReference type="KEGG" id="malk:MalAC0309_1631"/>
<dbReference type="GO" id="GO:0016787">
    <property type="term" value="F:hydrolase activity"/>
    <property type="evidence" value="ECO:0007669"/>
    <property type="project" value="UniProtKB-KW"/>
</dbReference>
<reference evidence="4 5" key="2">
    <citation type="submission" date="2016-01" db="EMBL/GenBank/DDBJ databases">
        <title>Microcella alkaliphila JAM AC0309 whole genome shotgun sequence.</title>
        <authorList>
            <person name="Kurata A."/>
            <person name="Hirose Y."/>
            <person name="Kishimoto N."/>
            <person name="Kobayashi T."/>
        </authorList>
    </citation>
    <scope>NUCLEOTIDE SEQUENCE [LARGE SCALE GENOMIC DNA]</scope>
    <source>
        <strain evidence="4 5">JAM AC0309</strain>
    </source>
</reference>
<dbReference type="GO" id="GO:0005524">
    <property type="term" value="F:ATP binding"/>
    <property type="evidence" value="ECO:0007669"/>
    <property type="project" value="InterPro"/>
</dbReference>
<dbReference type="PROSITE" id="PS51192">
    <property type="entry name" value="HELICASE_ATP_BIND_1"/>
    <property type="match status" value="1"/>
</dbReference>
<gene>
    <name evidence="4" type="ORF">MalAC0309_1631</name>
</gene>
<dbReference type="InterPro" id="IPR001650">
    <property type="entry name" value="Helicase_C-like"/>
</dbReference>
<evidence type="ECO:0000259" key="2">
    <source>
        <dbReference type="PROSITE" id="PS51192"/>
    </source>
</evidence>
<dbReference type="Gene3D" id="3.40.50.10810">
    <property type="entry name" value="Tandem AAA-ATPase domain"/>
    <property type="match status" value="1"/>
</dbReference>
<dbReference type="EMBL" id="AP017315">
    <property type="protein sequence ID" value="BAU32482.1"/>
    <property type="molecule type" value="Genomic_DNA"/>
</dbReference>
<dbReference type="Pfam" id="PF00176">
    <property type="entry name" value="SNF2-rel_dom"/>
    <property type="match status" value="1"/>
</dbReference>
<dbReference type="Pfam" id="PF00271">
    <property type="entry name" value="Helicase_C"/>
    <property type="match status" value="1"/>
</dbReference>
<feature type="domain" description="Helicase C-terminal" evidence="3">
    <location>
        <begin position="401"/>
        <end position="555"/>
    </location>
</feature>
<dbReference type="PANTHER" id="PTHR45766">
    <property type="entry name" value="DNA ANNEALING HELICASE AND ENDONUCLEASE ZRANB3 FAMILY MEMBER"/>
    <property type="match status" value="1"/>
</dbReference>
<dbReference type="SMART" id="SM00487">
    <property type="entry name" value="DEXDc"/>
    <property type="match status" value="1"/>
</dbReference>
<dbReference type="GO" id="GO:0031297">
    <property type="term" value="P:replication fork processing"/>
    <property type="evidence" value="ECO:0007669"/>
    <property type="project" value="TreeGrafter"/>
</dbReference>
<dbReference type="Gene3D" id="3.40.50.300">
    <property type="entry name" value="P-loop containing nucleotide triphosphate hydrolases"/>
    <property type="match status" value="1"/>
</dbReference>
<dbReference type="InterPro" id="IPR027417">
    <property type="entry name" value="P-loop_NTPase"/>
</dbReference>
<keyword evidence="1" id="KW-0378">Hydrolase</keyword>